<evidence type="ECO:0000256" key="2">
    <source>
        <dbReference type="ARBA" id="ARBA00022801"/>
    </source>
</evidence>
<dbReference type="Proteomes" id="UP000609172">
    <property type="component" value="Unassembled WGS sequence"/>
</dbReference>
<evidence type="ECO:0000313" key="6">
    <source>
        <dbReference type="EMBL" id="MBK0370204.1"/>
    </source>
</evidence>
<dbReference type="Gene3D" id="2.160.20.10">
    <property type="entry name" value="Single-stranded right-handed beta-helix, Pectin lyase-like"/>
    <property type="match status" value="1"/>
</dbReference>
<dbReference type="SMART" id="SM00710">
    <property type="entry name" value="PbH1"/>
    <property type="match status" value="8"/>
</dbReference>
<dbReference type="PANTHER" id="PTHR31339">
    <property type="entry name" value="PECTIN LYASE-RELATED"/>
    <property type="match status" value="1"/>
</dbReference>
<dbReference type="AlphaFoldDB" id="A0A934PNU4"/>
<accession>A0A934PNU4</accession>
<sequence length="566" mass="62016">MYKLFKKTTTVAISFFFSLTSIAQSSIKDSVTKIDVYAGIEFSMPKVKETSFPNYEVDITQFGAIGDGVYKNTAAFAKAIAAVTQHGGGKVKIPQGIWLSGPITLKSNVNIHLEQGAILLFSRDFSDYPLQKGNFEGAETYRCVSPINANGATNIAITGNGIVDGNGDAWRPVKKMKMTDTQWSELVKSGGVLSRDGKMWFPTAGALKGHENGAKIDFSNNNDELQSIKDYLRPVMVSLVNCKQVLLDGPTFQNSPAWNIHPLLSEDIIVRNLTIKNPWYSQNGDGLDIESCKNVLVYNTSFDVGDDAICIKSGKDKEGRARNIPTENVIVKNNIVYHAHGGFVVGSEMSGGVKNVHVSNCSFIGTDTGLRFKSNRGRGGVVENIYISNIKMTNIPTEAIRFNLFYGGNAPDFEAIKNGESSTSTDQITYSVTEETPSFRNIFMNIITVSGAKKAAFFMGLPEMNLKNIQLKNTTIHAENGIEIIDSQGLQFSNVSVVTPSKTALTIYNSSNLKFESYLIDEKKQAQIQVLGVKSKNIQFSKKDLTSFQTAIITGNDVNKKEITLK</sequence>
<organism evidence="6 7">
    <name type="scientific">Flavobacterium agrisoli</name>
    <dbReference type="NCBI Taxonomy" id="2793066"/>
    <lineage>
        <taxon>Bacteria</taxon>
        <taxon>Pseudomonadati</taxon>
        <taxon>Bacteroidota</taxon>
        <taxon>Flavobacteriia</taxon>
        <taxon>Flavobacteriales</taxon>
        <taxon>Flavobacteriaceae</taxon>
        <taxon>Flavobacterium</taxon>
    </lineage>
</organism>
<dbReference type="SUPFAM" id="SSF51126">
    <property type="entry name" value="Pectin lyase-like"/>
    <property type="match status" value="1"/>
</dbReference>
<reference evidence="6" key="1">
    <citation type="submission" date="2020-12" db="EMBL/GenBank/DDBJ databases">
        <title>Bacterial novel species Flavobacterium sp. SE-1-e isolated from soil.</title>
        <authorList>
            <person name="Jung H.-Y."/>
        </authorList>
    </citation>
    <scope>NUCLEOTIDE SEQUENCE</scope>
    <source>
        <strain evidence="6">SE-1-e</strain>
    </source>
</reference>
<comment type="caution">
    <text evidence="6">The sequence shown here is derived from an EMBL/GenBank/DDBJ whole genome shotgun (WGS) entry which is preliminary data.</text>
</comment>
<proteinExistence type="inferred from homology"/>
<evidence type="ECO:0000256" key="1">
    <source>
        <dbReference type="ARBA" id="ARBA00008834"/>
    </source>
</evidence>
<dbReference type="GO" id="GO:0004650">
    <property type="term" value="F:polygalacturonase activity"/>
    <property type="evidence" value="ECO:0007669"/>
    <property type="project" value="InterPro"/>
</dbReference>
<keyword evidence="2 4" id="KW-0378">Hydrolase</keyword>
<evidence type="ECO:0000256" key="5">
    <source>
        <dbReference type="SAM" id="SignalP"/>
    </source>
</evidence>
<dbReference type="InterPro" id="IPR012334">
    <property type="entry name" value="Pectin_lyas_fold"/>
</dbReference>
<keyword evidence="3 4" id="KW-0326">Glycosidase</keyword>
<keyword evidence="5" id="KW-0732">Signal</keyword>
<dbReference type="GO" id="GO:0005975">
    <property type="term" value="P:carbohydrate metabolic process"/>
    <property type="evidence" value="ECO:0007669"/>
    <property type="project" value="InterPro"/>
</dbReference>
<gene>
    <name evidence="6" type="ORF">I5M07_10165</name>
</gene>
<dbReference type="InterPro" id="IPR000743">
    <property type="entry name" value="Glyco_hydro_28"/>
</dbReference>
<dbReference type="InterPro" id="IPR011050">
    <property type="entry name" value="Pectin_lyase_fold/virulence"/>
</dbReference>
<dbReference type="InterPro" id="IPR006626">
    <property type="entry name" value="PbH1"/>
</dbReference>
<dbReference type="InterPro" id="IPR051801">
    <property type="entry name" value="GH28_Enzymes"/>
</dbReference>
<name>A0A934PNU4_9FLAO</name>
<evidence type="ECO:0000256" key="3">
    <source>
        <dbReference type="ARBA" id="ARBA00023295"/>
    </source>
</evidence>
<dbReference type="RefSeq" id="WP_200106326.1">
    <property type="nucleotide sequence ID" value="NZ_JAEHFV010000003.1"/>
</dbReference>
<protein>
    <submittedName>
        <fullName evidence="6">Glycoside hydrolase family 28 protein</fullName>
    </submittedName>
</protein>
<feature type="chain" id="PRO_5037289591" evidence="5">
    <location>
        <begin position="24"/>
        <end position="566"/>
    </location>
</feature>
<evidence type="ECO:0000313" key="7">
    <source>
        <dbReference type="Proteomes" id="UP000609172"/>
    </source>
</evidence>
<comment type="similarity">
    <text evidence="1 4">Belongs to the glycosyl hydrolase 28 family.</text>
</comment>
<evidence type="ECO:0000256" key="4">
    <source>
        <dbReference type="RuleBase" id="RU361169"/>
    </source>
</evidence>
<feature type="signal peptide" evidence="5">
    <location>
        <begin position="1"/>
        <end position="23"/>
    </location>
</feature>
<dbReference type="EMBL" id="JAEHFV010000003">
    <property type="protein sequence ID" value="MBK0370204.1"/>
    <property type="molecule type" value="Genomic_DNA"/>
</dbReference>
<dbReference type="PANTHER" id="PTHR31339:SF9">
    <property type="entry name" value="PLASMIN AND FIBRONECTIN-BINDING PROTEIN A"/>
    <property type="match status" value="1"/>
</dbReference>
<keyword evidence="7" id="KW-1185">Reference proteome</keyword>
<dbReference type="Pfam" id="PF00295">
    <property type="entry name" value="Glyco_hydro_28"/>
    <property type="match status" value="1"/>
</dbReference>